<name>A0ABM7NMT1_9FIRM</name>
<evidence type="ECO:0000259" key="9">
    <source>
        <dbReference type="PROSITE" id="PS51272"/>
    </source>
</evidence>
<dbReference type="Pfam" id="PF13385">
    <property type="entry name" value="Laminin_G_3"/>
    <property type="match status" value="2"/>
</dbReference>
<reference evidence="10 11" key="1">
    <citation type="submission" date="2021-02" db="EMBL/GenBank/DDBJ databases">
        <title>Nitrogen-fixing ability and nitrogen fixation related genes of thermophilic fermentative bacteria in the genus Caldicellulosiruptor.</title>
        <authorList>
            <person name="Chen Y."/>
            <person name="Nishihara A."/>
            <person name="Haruta S."/>
        </authorList>
    </citation>
    <scope>NUCLEOTIDE SEQUENCE [LARGE SCALE GENOMIC DNA]</scope>
    <source>
        <strain evidence="10 11">YA01</strain>
    </source>
</reference>
<evidence type="ECO:0000256" key="6">
    <source>
        <dbReference type="ARBA" id="ARBA00023295"/>
    </source>
</evidence>
<feature type="domain" description="SLH" evidence="9">
    <location>
        <begin position="27"/>
        <end position="90"/>
    </location>
</feature>
<evidence type="ECO:0000256" key="2">
    <source>
        <dbReference type="ARBA" id="ARBA00009865"/>
    </source>
</evidence>
<dbReference type="Pfam" id="PF04616">
    <property type="entry name" value="Glyco_hydro_43"/>
    <property type="match status" value="1"/>
</dbReference>
<dbReference type="Gene3D" id="2.60.120.200">
    <property type="match status" value="2"/>
</dbReference>
<feature type="compositionally biased region" description="Basic and acidic residues" evidence="7">
    <location>
        <begin position="401"/>
        <end position="420"/>
    </location>
</feature>
<keyword evidence="8" id="KW-0472">Membrane</keyword>
<dbReference type="Pfam" id="PF00395">
    <property type="entry name" value="SLH"/>
    <property type="match status" value="1"/>
</dbReference>
<organism evidence="10 11">
    <name type="scientific">Caldicellulosiruptor diazotrophicus</name>
    <dbReference type="NCBI Taxonomy" id="2806205"/>
    <lineage>
        <taxon>Bacteria</taxon>
        <taxon>Bacillati</taxon>
        <taxon>Bacillota</taxon>
        <taxon>Bacillota incertae sedis</taxon>
        <taxon>Caldicellulosiruptorales</taxon>
        <taxon>Caldicellulosiruptoraceae</taxon>
        <taxon>Caldicellulosiruptor</taxon>
    </lineage>
</organism>
<dbReference type="PANTHER" id="PTHR43301:SF3">
    <property type="entry name" value="ARABINAN ENDO-1,5-ALPHA-L-ARABINOSIDASE A-RELATED"/>
    <property type="match status" value="1"/>
</dbReference>
<evidence type="ECO:0000256" key="4">
    <source>
        <dbReference type="ARBA" id="ARBA00022801"/>
    </source>
</evidence>
<feature type="transmembrane region" description="Helical" evidence="8">
    <location>
        <begin position="12"/>
        <end position="33"/>
    </location>
</feature>
<proteinExistence type="inferred from homology"/>
<dbReference type="SMART" id="SM00560">
    <property type="entry name" value="LamGL"/>
    <property type="match status" value="1"/>
</dbReference>
<evidence type="ECO:0000256" key="5">
    <source>
        <dbReference type="ARBA" id="ARBA00023157"/>
    </source>
</evidence>
<evidence type="ECO:0000313" key="11">
    <source>
        <dbReference type="Proteomes" id="UP000663623"/>
    </source>
</evidence>
<keyword evidence="11" id="KW-1185">Reference proteome</keyword>
<dbReference type="InterPro" id="IPR023296">
    <property type="entry name" value="Glyco_hydro_beta-prop_sf"/>
</dbReference>
<keyword evidence="5" id="KW-1015">Disulfide bond</keyword>
<evidence type="ECO:0000256" key="7">
    <source>
        <dbReference type="SAM" id="MobiDB-lite"/>
    </source>
</evidence>
<dbReference type="SUPFAM" id="SSF75005">
    <property type="entry name" value="Arabinanase/levansucrase/invertase"/>
    <property type="match status" value="1"/>
</dbReference>
<keyword evidence="4" id="KW-0378">Hydrolase</keyword>
<accession>A0ABM7NMT1</accession>
<dbReference type="InterPro" id="IPR006558">
    <property type="entry name" value="LamG-like"/>
</dbReference>
<dbReference type="InterPro" id="IPR006710">
    <property type="entry name" value="Glyco_hydro_43"/>
</dbReference>
<dbReference type="InterPro" id="IPR013320">
    <property type="entry name" value="ConA-like_dom_sf"/>
</dbReference>
<dbReference type="InterPro" id="IPR050727">
    <property type="entry name" value="GH43_arabinanases"/>
</dbReference>
<dbReference type="RefSeq" id="WP_207178209.1">
    <property type="nucleotide sequence ID" value="NZ_AP024480.1"/>
</dbReference>
<comment type="pathway">
    <text evidence="1">Glycan metabolism; L-arabinan degradation.</text>
</comment>
<dbReference type="InterPro" id="IPR001119">
    <property type="entry name" value="SLH_dom"/>
</dbReference>
<evidence type="ECO:0000313" key="10">
    <source>
        <dbReference type="EMBL" id="BCS81441.1"/>
    </source>
</evidence>
<keyword evidence="8" id="KW-0812">Transmembrane</keyword>
<dbReference type="SUPFAM" id="SSF49899">
    <property type="entry name" value="Concanavalin A-like lectins/glucanases"/>
    <property type="match status" value="2"/>
</dbReference>
<dbReference type="InterPro" id="IPR046780">
    <property type="entry name" value="aBig_2"/>
</dbReference>
<comment type="similarity">
    <text evidence="2">Belongs to the glycosyl hydrolase 43 family.</text>
</comment>
<evidence type="ECO:0000256" key="8">
    <source>
        <dbReference type="SAM" id="Phobius"/>
    </source>
</evidence>
<feature type="compositionally biased region" description="Low complexity" evidence="7">
    <location>
        <begin position="430"/>
        <end position="461"/>
    </location>
</feature>
<gene>
    <name evidence="10" type="ORF">CaldiYA01_14010</name>
</gene>
<keyword evidence="6" id="KW-0326">Glycosidase</keyword>
<evidence type="ECO:0000256" key="3">
    <source>
        <dbReference type="ARBA" id="ARBA00022729"/>
    </source>
</evidence>
<dbReference type="InterPro" id="IPR032291">
    <property type="entry name" value="Abn2_C"/>
</dbReference>
<feature type="region of interest" description="Disordered" evidence="7">
    <location>
        <begin position="401"/>
        <end position="469"/>
    </location>
</feature>
<evidence type="ECO:0000256" key="1">
    <source>
        <dbReference type="ARBA" id="ARBA00004834"/>
    </source>
</evidence>
<dbReference type="PROSITE" id="PS51272">
    <property type="entry name" value="SLH"/>
    <property type="match status" value="2"/>
</dbReference>
<keyword evidence="8" id="KW-1133">Transmembrane helix</keyword>
<dbReference type="Gene3D" id="2.40.128.10">
    <property type="match status" value="1"/>
</dbReference>
<dbReference type="PANTHER" id="PTHR43301">
    <property type="entry name" value="ARABINAN ENDO-1,5-ALPHA-L-ARABINOSIDASE"/>
    <property type="match status" value="1"/>
</dbReference>
<dbReference type="Gene3D" id="2.115.10.20">
    <property type="entry name" value="Glycosyl hydrolase domain, family 43"/>
    <property type="match status" value="1"/>
</dbReference>
<dbReference type="Pfam" id="PF20578">
    <property type="entry name" value="aBig_2"/>
    <property type="match status" value="1"/>
</dbReference>
<dbReference type="Proteomes" id="UP000663623">
    <property type="component" value="Chromosome"/>
</dbReference>
<protein>
    <recommendedName>
        <fullName evidence="9">SLH domain-containing protein</fullName>
    </recommendedName>
</protein>
<dbReference type="EMBL" id="AP024480">
    <property type="protein sequence ID" value="BCS81441.1"/>
    <property type="molecule type" value="Genomic_DNA"/>
</dbReference>
<feature type="domain" description="SLH" evidence="9">
    <location>
        <begin position="149"/>
        <end position="212"/>
    </location>
</feature>
<sequence>MILSKRKFLVKVCAITVIFCIIFSFLIPALAYVDNESHWANLSAKKWVEREVLKGYPDGSLKLSKNITIGEFLALLCRIFNYEYIPPELNQAIKEENWQKEFILKAAGAGLIDQEIVDVYMLNGYITRQEVAYILAKAFDLPAGDKKVLEAFSDSQQIAEEYKDSIASLVQLGYMRGKPGRKIDPLGYLTRGEAVKLLDNLVSDLKNKPGIYSGQVKGNIVVNTSDVQLNNMRLEGDLYLTEGIGEGEVYLKNVDVKGRILIKGGGINSIKLENVNLEGQLIIDKKNGTVRVITIGETNIPNVIVKSGAILEEEKISSKGFLNIKIDNNLPDSIVILNGQFENVEINGDRQEVKLESNTKVVNLKATSNVRITGNGILENEPLIDKSKVVVNVKVVQKEKNEFKEEEGKKASEKQTDEKLSTNPIVTYIQTSSNQTSSTNQTQQGSNQQTSGSTGTSQQNNENQTTEESVYLPESPAFKNVSVHDPSVIKVNDTYYIFGSHLAAAKSKDLMQWELIDSGVRNDNKIIPNVFTELAETFEWAQTNTLWAPHVVQLKNGKFYMYYCACKGDSPLSALGIAVADNVEGPYRNLGIILKSGMKGTSEDGTPYDATKHPNVVDPHVFYDKEGKLWMVYGSYSGGIFILQLDPETGLPLPGQGYGKKLVGGNHSRIEGPFILYNPQTDYYYLFLSFGGLASDGGYNIRVARSKNPDGPYYDSEGHDMIECKGKEGSFFDDASIEPYGVKLIGNFLFDTNPQNVNGPGYGYVSPGHNSAYYDPQTGKYYLIFHTRFPGKGEQHEVRVHQLFFNEDGWPVVAPSPYVGEKAVKVKTQDIVGEYLYINHGKDISPKIKGASIINLNNDGTVSGDVYGTWNLKGDYYGEIVLESNENGVKTQEIYKGVFVKCWDPTTKSYVMTFSGLSQKGVSIWLKQINKSTLADVVINSISIPTTVGNEGISLPTIGYLNVPIQWHSDNPDILSDSGLIISRPENSTKVVLTATVTYGGVTRTKQFEVLVTGSKFDPDNDLSLIAYYPFEGNLNEATGKVGPGIVTGNRINNEGGNITFSEGIKGNSAVFDGESGIRLPDDLIKDWTYTVSFWVYAEQLTQFTTTFFGAYNENSWISFTPRGWDGASSILWSGSDPWYDGICSNNVKIGEWTHVAITVDNGIVKVYMNGRLVFEGSNFPDRFSKKPGGIFALGVNWWDPPFKGKIDELRIYDRALLQDEIKVLAEDKVKEGGLIAWFKFEDNLQDSTGNFNEGVVIGNKIDVPGGQISYGEGVVGKAVYLDGNSGVRLPNGLISSYEYTVSLWVYAEKLTMFTPTFFGAMSQTKWISVVPYGHNGVDNSIMVWSGSERWIDGGTGVKINPNTWTHIAFTVKRGNLTVYVDGEKKFEGTGVPNIFNSYDGIFTLGVNWWDAPFKGMIDELKIYDISLSQDEIKKLFQTK</sequence>
<dbReference type="Pfam" id="PF16369">
    <property type="entry name" value="GH43_C"/>
    <property type="match status" value="1"/>
</dbReference>
<keyword evidence="3" id="KW-0732">Signal</keyword>
<dbReference type="CDD" id="cd18832">
    <property type="entry name" value="GH43_GsAbnA-like"/>
    <property type="match status" value="1"/>
</dbReference>